<accession>A0ABP8USM1</accession>
<dbReference type="InterPro" id="IPR013766">
    <property type="entry name" value="Thioredoxin_domain"/>
</dbReference>
<organism evidence="9 10">
    <name type="scientific">Actinoallomurus vinaceus</name>
    <dbReference type="NCBI Taxonomy" id="1080074"/>
    <lineage>
        <taxon>Bacteria</taxon>
        <taxon>Bacillati</taxon>
        <taxon>Actinomycetota</taxon>
        <taxon>Actinomycetes</taxon>
        <taxon>Streptosporangiales</taxon>
        <taxon>Thermomonosporaceae</taxon>
        <taxon>Actinoallomurus</taxon>
    </lineage>
</organism>
<dbReference type="InterPro" id="IPR005746">
    <property type="entry name" value="Thioredoxin"/>
</dbReference>
<sequence length="112" mass="12143">MAPVAEPITVTDATFDQDVLKSDTPVLVDFWATWCGPCRMIAPVLDEIASEYAGKLKIAKLDYDNNQATPGKYNVMGLPTLLLFKDGEVVEQITGAKPKRALLKAITPHIGA</sequence>
<gene>
    <name evidence="9" type="primary">trxA_2</name>
    <name evidence="9" type="ORF">GCM10023196_089430</name>
</gene>
<keyword evidence="10" id="KW-1185">Reference proteome</keyword>
<dbReference type="Gene3D" id="3.40.30.10">
    <property type="entry name" value="Glutaredoxin"/>
    <property type="match status" value="1"/>
</dbReference>
<dbReference type="PANTHER" id="PTHR45663">
    <property type="entry name" value="GEO12009P1"/>
    <property type="match status" value="1"/>
</dbReference>
<evidence type="ECO:0000256" key="7">
    <source>
        <dbReference type="PIRNR" id="PIRNR000077"/>
    </source>
</evidence>
<keyword evidence="3" id="KW-0249">Electron transport</keyword>
<proteinExistence type="inferred from homology"/>
<keyword evidence="4" id="KW-1015">Disulfide bond</keyword>
<evidence type="ECO:0000256" key="4">
    <source>
        <dbReference type="ARBA" id="ARBA00023157"/>
    </source>
</evidence>
<evidence type="ECO:0000256" key="2">
    <source>
        <dbReference type="ARBA" id="ARBA00022448"/>
    </source>
</evidence>
<name>A0ABP8USM1_9ACTN</name>
<evidence type="ECO:0000256" key="3">
    <source>
        <dbReference type="ARBA" id="ARBA00022982"/>
    </source>
</evidence>
<evidence type="ECO:0000313" key="9">
    <source>
        <dbReference type="EMBL" id="GAA4637079.1"/>
    </source>
</evidence>
<evidence type="ECO:0000256" key="1">
    <source>
        <dbReference type="ARBA" id="ARBA00008987"/>
    </source>
</evidence>
<dbReference type="SUPFAM" id="SSF52833">
    <property type="entry name" value="Thioredoxin-like"/>
    <property type="match status" value="1"/>
</dbReference>
<dbReference type="EMBL" id="BAABHK010000019">
    <property type="protein sequence ID" value="GAA4637079.1"/>
    <property type="molecule type" value="Genomic_DNA"/>
</dbReference>
<evidence type="ECO:0000313" key="10">
    <source>
        <dbReference type="Proteomes" id="UP001501442"/>
    </source>
</evidence>
<comment type="caution">
    <text evidence="9">The sequence shown here is derived from an EMBL/GenBank/DDBJ whole genome shotgun (WGS) entry which is preliminary data.</text>
</comment>
<dbReference type="PIRSF" id="PIRSF000077">
    <property type="entry name" value="Thioredoxin"/>
    <property type="match status" value="1"/>
</dbReference>
<dbReference type="Pfam" id="PF00085">
    <property type="entry name" value="Thioredoxin"/>
    <property type="match status" value="1"/>
</dbReference>
<evidence type="ECO:0000256" key="6">
    <source>
        <dbReference type="NCBIfam" id="TIGR01068"/>
    </source>
</evidence>
<evidence type="ECO:0000256" key="5">
    <source>
        <dbReference type="ARBA" id="ARBA00023284"/>
    </source>
</evidence>
<dbReference type="RefSeq" id="WP_425551307.1">
    <property type="nucleotide sequence ID" value="NZ_BAABHK010000019.1"/>
</dbReference>
<keyword evidence="2" id="KW-0813">Transport</keyword>
<dbReference type="PANTHER" id="PTHR45663:SF11">
    <property type="entry name" value="GEO12009P1"/>
    <property type="match status" value="1"/>
</dbReference>
<dbReference type="InterPro" id="IPR036249">
    <property type="entry name" value="Thioredoxin-like_sf"/>
</dbReference>
<reference evidence="10" key="1">
    <citation type="journal article" date="2019" name="Int. J. Syst. Evol. Microbiol.">
        <title>The Global Catalogue of Microorganisms (GCM) 10K type strain sequencing project: providing services to taxonomists for standard genome sequencing and annotation.</title>
        <authorList>
            <consortium name="The Broad Institute Genomics Platform"/>
            <consortium name="The Broad Institute Genome Sequencing Center for Infectious Disease"/>
            <person name="Wu L."/>
            <person name="Ma J."/>
        </authorList>
    </citation>
    <scope>NUCLEOTIDE SEQUENCE [LARGE SCALE GENOMIC DNA]</scope>
    <source>
        <strain evidence="10">JCM 17939</strain>
    </source>
</reference>
<dbReference type="PRINTS" id="PR00421">
    <property type="entry name" value="THIOREDOXIN"/>
</dbReference>
<dbReference type="PROSITE" id="PS00194">
    <property type="entry name" value="THIOREDOXIN_1"/>
    <property type="match status" value="1"/>
</dbReference>
<dbReference type="NCBIfam" id="TIGR01068">
    <property type="entry name" value="thioredoxin"/>
    <property type="match status" value="1"/>
</dbReference>
<dbReference type="InterPro" id="IPR017937">
    <property type="entry name" value="Thioredoxin_CS"/>
</dbReference>
<evidence type="ECO:0000259" key="8">
    <source>
        <dbReference type="PROSITE" id="PS51352"/>
    </source>
</evidence>
<dbReference type="PROSITE" id="PS51352">
    <property type="entry name" value="THIOREDOXIN_2"/>
    <property type="match status" value="1"/>
</dbReference>
<keyword evidence="5" id="KW-0676">Redox-active center</keyword>
<dbReference type="Proteomes" id="UP001501442">
    <property type="component" value="Unassembled WGS sequence"/>
</dbReference>
<protein>
    <recommendedName>
        <fullName evidence="6 7">Thioredoxin</fullName>
    </recommendedName>
</protein>
<dbReference type="CDD" id="cd02947">
    <property type="entry name" value="TRX_family"/>
    <property type="match status" value="1"/>
</dbReference>
<comment type="similarity">
    <text evidence="1 7">Belongs to the thioredoxin family.</text>
</comment>
<feature type="domain" description="Thioredoxin" evidence="8">
    <location>
        <begin position="1"/>
        <end position="111"/>
    </location>
</feature>